<evidence type="ECO:0000256" key="2">
    <source>
        <dbReference type="SAM" id="SignalP"/>
    </source>
</evidence>
<protein>
    <submittedName>
        <fullName evidence="3">Spore coat protein 1</fullName>
    </submittedName>
</protein>
<evidence type="ECO:0000313" key="3">
    <source>
        <dbReference type="EMBL" id="GAA5815178.1"/>
    </source>
</evidence>
<comment type="caution">
    <text evidence="3">The sequence shown here is derived from an EMBL/GenBank/DDBJ whole genome shotgun (WGS) entry which is preliminary data.</text>
</comment>
<evidence type="ECO:0000313" key="4">
    <source>
        <dbReference type="Proteomes" id="UP001473302"/>
    </source>
</evidence>
<dbReference type="InterPro" id="IPR013783">
    <property type="entry name" value="Ig-like_fold"/>
</dbReference>
<accession>A0ABP9Z7U1</accession>
<sequence length="616" mass="68241">MKSLTLAALTVLTAVNAASVTFKVIAPTSQKTVQVDINGQLTTLTAADPDVPYFTGTAELGADEDYKYVVDGTPEDCTRTLENESSTRNEFYNRPVTYANIPDLPAILTAGSWSRGAVSDPIWDSNYIPSIFVTGDPEEMEDLIENVPKTTYQAKITFIGPDQVNTFENCSLSLHRPGRKNNDAKQSWGWSLPEGQTMASRSAFKIRHQEEDPTQMREKLYADISRKMGTYANEANLIRYFVNKEGMGTFNLLDDVIIYSYINAMFYNGTEPSELGGLYDGGSGATFDPADGYYSFTPNKDSPTEQDAIEPFASAFNDVDFTDDAQVKNIATFFDYDQFLRFMVLEFLTGDWDGYWMEQTNIGAYIDASDNDKFYYLAQDFDATFGVNLAYEDDFVEMPYTDFPEKFPKAVLINKLLENPTVKKTFEGYLTTTVQEIFNNATLGPYVTARHEFIYPDLEWDRSIKQRSPGNIFGWTAEQTSENVFEGVTAPGTKSGGASFGLLEWVAAKEEAVRSSLTVPEKTPETPNQEEEKEQTQSPVTENTTPTPQQPQENTQVNQDSSSDPAAATTEEKDINAASVKSAAAHEDLASSAVARMNMPTVLSAMAVVGLIAALF</sequence>
<keyword evidence="2" id="KW-0732">Signal</keyword>
<feature type="signal peptide" evidence="2">
    <location>
        <begin position="1"/>
        <end position="17"/>
    </location>
</feature>
<name>A0ABP9Z7U1_9FUNG</name>
<feature type="region of interest" description="Disordered" evidence="1">
    <location>
        <begin position="514"/>
        <end position="580"/>
    </location>
</feature>
<keyword evidence="3" id="KW-0946">Virion</keyword>
<dbReference type="Gene3D" id="2.60.40.10">
    <property type="entry name" value="Immunoglobulins"/>
    <property type="match status" value="1"/>
</dbReference>
<dbReference type="PANTHER" id="PTHR40050:SF1">
    <property type="entry name" value="INNER SPORE COAT PROTEIN H"/>
    <property type="match status" value="1"/>
</dbReference>
<gene>
    <name evidence="3" type="primary">COTH1</name>
    <name evidence="3" type="ORF">MFLAVUS_008684</name>
</gene>
<organism evidence="3 4">
    <name type="scientific">Mucor flavus</name>
    <dbReference type="NCBI Taxonomy" id="439312"/>
    <lineage>
        <taxon>Eukaryota</taxon>
        <taxon>Fungi</taxon>
        <taxon>Fungi incertae sedis</taxon>
        <taxon>Mucoromycota</taxon>
        <taxon>Mucoromycotina</taxon>
        <taxon>Mucoromycetes</taxon>
        <taxon>Mucorales</taxon>
        <taxon>Mucorineae</taxon>
        <taxon>Mucoraceae</taxon>
        <taxon>Mucor</taxon>
    </lineage>
</organism>
<reference evidence="3 4" key="1">
    <citation type="submission" date="2024-04" db="EMBL/GenBank/DDBJ databases">
        <title>genome sequences of Mucor flavus KT1a and Helicostylum pulchrum KT1b strains isolated from the surface of a dry-aged beef.</title>
        <authorList>
            <person name="Toyotome T."/>
            <person name="Hosono M."/>
            <person name="Torimaru M."/>
            <person name="Fukuda K."/>
            <person name="Mikami N."/>
        </authorList>
    </citation>
    <scope>NUCLEOTIDE SEQUENCE [LARGE SCALE GENOMIC DNA]</scope>
    <source>
        <strain evidence="3 4">KT1a</strain>
    </source>
</reference>
<dbReference type="InterPro" id="IPR014867">
    <property type="entry name" value="Spore_coat_CotH_CotH2/3/7"/>
</dbReference>
<evidence type="ECO:0000256" key="1">
    <source>
        <dbReference type="SAM" id="MobiDB-lite"/>
    </source>
</evidence>
<dbReference type="EMBL" id="BAABUK010000024">
    <property type="protein sequence ID" value="GAA5815178.1"/>
    <property type="molecule type" value="Genomic_DNA"/>
</dbReference>
<proteinExistence type="predicted"/>
<feature type="chain" id="PRO_5047517120" evidence="2">
    <location>
        <begin position="18"/>
        <end position="616"/>
    </location>
</feature>
<dbReference type="Pfam" id="PF08757">
    <property type="entry name" value="CotH"/>
    <property type="match status" value="1"/>
</dbReference>
<dbReference type="Proteomes" id="UP001473302">
    <property type="component" value="Unassembled WGS sequence"/>
</dbReference>
<dbReference type="PANTHER" id="PTHR40050">
    <property type="entry name" value="INNER SPORE COAT PROTEIN H"/>
    <property type="match status" value="1"/>
</dbReference>
<keyword evidence="3" id="KW-0167">Capsid protein</keyword>
<keyword evidence="4" id="KW-1185">Reference proteome</keyword>
<feature type="compositionally biased region" description="Low complexity" evidence="1">
    <location>
        <begin position="539"/>
        <end position="559"/>
    </location>
</feature>